<keyword evidence="5 6" id="KW-0520">NAD</keyword>
<dbReference type="PANTHER" id="PTHR11085:SF6">
    <property type="entry name" value="NAD-DEPENDENT PROTEIN DEACETYLASE SIRTUIN-2"/>
    <property type="match status" value="1"/>
</dbReference>
<dbReference type="SUPFAM" id="SSF52467">
    <property type="entry name" value="DHS-like NAD/FAD-binding domain"/>
    <property type="match status" value="1"/>
</dbReference>
<dbReference type="GO" id="GO:0017136">
    <property type="term" value="F:histone deacetylase activity, NAD-dependent"/>
    <property type="evidence" value="ECO:0007669"/>
    <property type="project" value="InterPro"/>
</dbReference>
<feature type="binding site" evidence="8">
    <location>
        <begin position="220"/>
        <end position="221"/>
    </location>
    <ligand>
        <name>NAD(+)</name>
        <dbReference type="ChEBI" id="CHEBI:57540"/>
    </ligand>
</feature>
<evidence type="ECO:0000256" key="2">
    <source>
        <dbReference type="ARBA" id="ARBA00022679"/>
    </source>
</evidence>
<dbReference type="STRING" id="1043004.A0A074WT00"/>
<dbReference type="RefSeq" id="XP_013429018.1">
    <property type="nucleotide sequence ID" value="XM_013573564.1"/>
</dbReference>
<feature type="binding site" evidence="9 10">
    <location>
        <position position="157"/>
    </location>
    <ligand>
        <name>Zn(2+)</name>
        <dbReference type="ChEBI" id="CHEBI:29105"/>
    </ligand>
</feature>
<dbReference type="InterPro" id="IPR017328">
    <property type="entry name" value="Sirtuin_class_I"/>
</dbReference>
<feature type="binding site" evidence="9 10">
    <location>
        <position position="183"/>
    </location>
    <ligand>
        <name>Zn(2+)</name>
        <dbReference type="ChEBI" id="CHEBI:29105"/>
    </ligand>
</feature>
<dbReference type="EC" id="2.3.1.286" evidence="6"/>
<protein>
    <recommendedName>
        <fullName evidence="6">NAD-dependent protein deacetylase</fullName>
        <ecNumber evidence="6">2.3.1.286</ecNumber>
    </recommendedName>
</protein>
<accession>A0A074WT00</accession>
<dbReference type="InterPro" id="IPR050134">
    <property type="entry name" value="NAD-dep_sirtuin_deacylases"/>
</dbReference>
<keyword evidence="2 6" id="KW-0808">Transferase</keyword>
<dbReference type="Gene3D" id="3.30.1600.10">
    <property type="entry name" value="SIR2/SIRT2 'Small Domain"/>
    <property type="match status" value="1"/>
</dbReference>
<feature type="binding site" evidence="8">
    <location>
        <begin position="44"/>
        <end position="48"/>
    </location>
    <ligand>
        <name>NAD(+)</name>
        <dbReference type="ChEBI" id="CHEBI:57540"/>
    </ligand>
</feature>
<dbReference type="PIRSF" id="PIRSF037938">
    <property type="entry name" value="SIR2_euk"/>
    <property type="match status" value="1"/>
</dbReference>
<feature type="compositionally biased region" description="Basic and acidic residues" evidence="11">
    <location>
        <begin position="335"/>
        <end position="351"/>
    </location>
</feature>
<feature type="active site" description="Proton acceptor" evidence="7 10">
    <location>
        <position position="146"/>
    </location>
</feature>
<feature type="binding site" evidence="9 10">
    <location>
        <position position="178"/>
    </location>
    <ligand>
        <name>Zn(2+)</name>
        <dbReference type="ChEBI" id="CHEBI:29105"/>
    </ligand>
</feature>
<evidence type="ECO:0000256" key="4">
    <source>
        <dbReference type="ARBA" id="ARBA00022833"/>
    </source>
</evidence>
<dbReference type="Pfam" id="PF02146">
    <property type="entry name" value="SIR2"/>
    <property type="match status" value="1"/>
</dbReference>
<feature type="binding site" evidence="8">
    <location>
        <begin position="244"/>
        <end position="246"/>
    </location>
    <ligand>
        <name>NAD(+)</name>
        <dbReference type="ChEBI" id="CHEBI:57540"/>
    </ligand>
</feature>
<comment type="similarity">
    <text evidence="1 6">Belongs to the sirtuin family. Class I subfamily.</text>
</comment>
<evidence type="ECO:0000256" key="5">
    <source>
        <dbReference type="ARBA" id="ARBA00023027"/>
    </source>
</evidence>
<feature type="binding site" evidence="8">
    <location>
        <begin position="54"/>
        <end position="56"/>
    </location>
    <ligand>
        <name>NAD(+)</name>
        <dbReference type="ChEBI" id="CHEBI:57540"/>
    </ligand>
</feature>
<name>A0A074WT00_9PEZI</name>
<feature type="region of interest" description="Disordered" evidence="11">
    <location>
        <begin position="1"/>
        <end position="20"/>
    </location>
</feature>
<evidence type="ECO:0000256" key="10">
    <source>
        <dbReference type="PROSITE-ProRule" id="PRU00236"/>
    </source>
</evidence>
<feature type="region of interest" description="Disordered" evidence="11">
    <location>
        <begin position="335"/>
        <end position="395"/>
    </location>
</feature>
<evidence type="ECO:0000259" key="12">
    <source>
        <dbReference type="PROSITE" id="PS50305"/>
    </source>
</evidence>
<dbReference type="PANTHER" id="PTHR11085">
    <property type="entry name" value="NAD-DEPENDENT PROTEIN DEACYLASE SIRTUIN-5, MITOCHONDRIAL-RELATED"/>
    <property type="match status" value="1"/>
</dbReference>
<comment type="cofactor">
    <cofactor evidence="9">
        <name>Zn(2+)</name>
        <dbReference type="ChEBI" id="CHEBI:29105"/>
    </cofactor>
    <text evidence="9">Binds 1 zinc ion per subunit.</text>
</comment>
<evidence type="ECO:0000256" key="11">
    <source>
        <dbReference type="SAM" id="MobiDB-lite"/>
    </source>
</evidence>
<feature type="domain" description="Deacetylase sirtuin-type" evidence="12">
    <location>
        <begin position="16"/>
        <end position="278"/>
    </location>
</feature>
<dbReference type="Gene3D" id="3.40.50.1220">
    <property type="entry name" value="TPP-binding domain"/>
    <property type="match status" value="1"/>
</dbReference>
<feature type="compositionally biased region" description="Basic and acidic residues" evidence="11">
    <location>
        <begin position="359"/>
        <end position="376"/>
    </location>
</feature>
<dbReference type="OrthoDB" id="420264at2759"/>
<dbReference type="HOGENOM" id="CLU_023643_0_0_1"/>
<evidence type="ECO:0000313" key="14">
    <source>
        <dbReference type="Proteomes" id="UP000027730"/>
    </source>
</evidence>
<feature type="binding site" evidence="9 10">
    <location>
        <position position="154"/>
    </location>
    <ligand>
        <name>Zn(2+)</name>
        <dbReference type="ChEBI" id="CHEBI:29105"/>
    </ligand>
</feature>
<evidence type="ECO:0000256" key="9">
    <source>
        <dbReference type="PIRSR" id="PIRSR037938-3"/>
    </source>
</evidence>
<dbReference type="InterPro" id="IPR026591">
    <property type="entry name" value="Sirtuin_cat_small_dom_sf"/>
</dbReference>
<feature type="binding site" evidence="8">
    <location>
        <position position="264"/>
    </location>
    <ligand>
        <name>NAD(+)</name>
        <dbReference type="ChEBI" id="CHEBI:57540"/>
    </ligand>
</feature>
<dbReference type="InterPro" id="IPR003000">
    <property type="entry name" value="Sirtuin"/>
</dbReference>
<keyword evidence="14" id="KW-1185">Reference proteome</keyword>
<dbReference type="AlphaFoldDB" id="A0A074WT00"/>
<evidence type="ECO:0000256" key="1">
    <source>
        <dbReference type="ARBA" id="ARBA00006924"/>
    </source>
</evidence>
<dbReference type="GO" id="GO:0008270">
    <property type="term" value="F:zinc ion binding"/>
    <property type="evidence" value="ECO:0007669"/>
    <property type="project" value="UniProtKB-UniRule"/>
</dbReference>
<reference evidence="13 14" key="1">
    <citation type="journal article" date="2014" name="BMC Genomics">
        <title>Genome sequencing of four Aureobasidium pullulans varieties: biotechnological potential, stress tolerance, and description of new species.</title>
        <authorList>
            <person name="Gostin Ar C."/>
            <person name="Ohm R.A."/>
            <person name="Kogej T."/>
            <person name="Sonjak S."/>
            <person name="Turk M."/>
            <person name="Zajc J."/>
            <person name="Zalar P."/>
            <person name="Grube M."/>
            <person name="Sun H."/>
            <person name="Han J."/>
            <person name="Sharma A."/>
            <person name="Chiniquy J."/>
            <person name="Ngan C.Y."/>
            <person name="Lipzen A."/>
            <person name="Barry K."/>
            <person name="Grigoriev I.V."/>
            <person name="Gunde-Cimerman N."/>
        </authorList>
    </citation>
    <scope>NUCLEOTIDE SEQUENCE [LARGE SCALE GENOMIC DNA]</scope>
    <source>
        <strain evidence="13 14">CBS 147.97</strain>
    </source>
</reference>
<organism evidence="13 14">
    <name type="scientific">Aureobasidium namibiae CBS 147.97</name>
    <dbReference type="NCBI Taxonomy" id="1043004"/>
    <lineage>
        <taxon>Eukaryota</taxon>
        <taxon>Fungi</taxon>
        <taxon>Dikarya</taxon>
        <taxon>Ascomycota</taxon>
        <taxon>Pezizomycotina</taxon>
        <taxon>Dothideomycetes</taxon>
        <taxon>Dothideomycetidae</taxon>
        <taxon>Dothideales</taxon>
        <taxon>Saccotheciaceae</taxon>
        <taxon>Aureobasidium</taxon>
    </lineage>
</organism>
<dbReference type="InterPro" id="IPR029035">
    <property type="entry name" value="DHS-like_NAD/FAD-binding_dom"/>
</dbReference>
<dbReference type="Proteomes" id="UP000027730">
    <property type="component" value="Unassembled WGS sequence"/>
</dbReference>
<dbReference type="GO" id="GO:0005634">
    <property type="term" value="C:nucleus"/>
    <property type="evidence" value="ECO:0007669"/>
    <property type="project" value="TreeGrafter"/>
</dbReference>
<evidence type="ECO:0000256" key="6">
    <source>
        <dbReference type="PIRNR" id="PIRNR037938"/>
    </source>
</evidence>
<comment type="catalytic activity">
    <reaction evidence="6">
        <text>N(6)-acetyl-L-lysyl-[protein] + NAD(+) + H2O = 2''-O-acetyl-ADP-D-ribose + nicotinamide + L-lysyl-[protein]</text>
        <dbReference type="Rhea" id="RHEA:43636"/>
        <dbReference type="Rhea" id="RHEA-COMP:9752"/>
        <dbReference type="Rhea" id="RHEA-COMP:10731"/>
        <dbReference type="ChEBI" id="CHEBI:15377"/>
        <dbReference type="ChEBI" id="CHEBI:17154"/>
        <dbReference type="ChEBI" id="CHEBI:29969"/>
        <dbReference type="ChEBI" id="CHEBI:57540"/>
        <dbReference type="ChEBI" id="CHEBI:61930"/>
        <dbReference type="ChEBI" id="CHEBI:83767"/>
        <dbReference type="EC" id="2.3.1.286"/>
    </reaction>
</comment>
<evidence type="ECO:0000256" key="7">
    <source>
        <dbReference type="PIRSR" id="PIRSR037938-1"/>
    </source>
</evidence>
<evidence type="ECO:0000256" key="8">
    <source>
        <dbReference type="PIRSR" id="PIRSR037938-2"/>
    </source>
</evidence>
<dbReference type="GO" id="GO:0070403">
    <property type="term" value="F:NAD+ binding"/>
    <property type="evidence" value="ECO:0007669"/>
    <property type="project" value="UniProtKB-UniRule"/>
</dbReference>
<proteinExistence type="inferred from homology"/>
<feature type="binding site" evidence="8">
    <location>
        <begin position="126"/>
        <end position="129"/>
    </location>
    <ligand>
        <name>NAD(+)</name>
        <dbReference type="ChEBI" id="CHEBI:57540"/>
    </ligand>
</feature>
<evidence type="ECO:0000256" key="3">
    <source>
        <dbReference type="ARBA" id="ARBA00022723"/>
    </source>
</evidence>
<sequence length="395" mass="43832">MGQEGSSPVDESAPSKTLESRTVDGLAKYIRDGHAKRIVVMTGAGISTSAGIPDFRSPNTGLYANLARLNLPYAEAVFDISFFRENPTPFYTLAHELYPGKYRPTVTHSFIRLLHEKGLLLKLFTQNIDCLEREAGVPDESIIEAHGSFARQSCIDCKSPYPQEDLKEHIQAKTIPRCQKSSCNGLVKPEIVFFGEQLPSAFFDNIDVPTEADLCIVMGTSLQVQPFASLPSACKSGVPRVLINMERVGGLGSRSDDVLLLGDCDAGVRKLAKAIGWEDELEDIWAKTDPEYVAGRPIKTKDEIAKEAAKKSRDEKFQDEVDKLTKEVDKTLDASKWHQEQIRRDHLDGKAESTPQDPIKSEKTMRYDENADDKQKAPTNGLGHVFPHINEKSSL</sequence>
<evidence type="ECO:0000313" key="13">
    <source>
        <dbReference type="EMBL" id="KEQ74674.1"/>
    </source>
</evidence>
<dbReference type="CDD" id="cd01408">
    <property type="entry name" value="SIRT1"/>
    <property type="match status" value="1"/>
</dbReference>
<gene>
    <name evidence="13" type="ORF">M436DRAFT_42742</name>
</gene>
<dbReference type="GeneID" id="25409819"/>
<dbReference type="PROSITE" id="PS50305">
    <property type="entry name" value="SIRTUIN"/>
    <property type="match status" value="1"/>
</dbReference>
<dbReference type="InterPro" id="IPR026590">
    <property type="entry name" value="Ssirtuin_cat_dom"/>
</dbReference>
<keyword evidence="4 6" id="KW-0862">Zinc</keyword>
<keyword evidence="3 6" id="KW-0479">Metal-binding</keyword>
<dbReference type="EMBL" id="KL584706">
    <property type="protein sequence ID" value="KEQ74674.1"/>
    <property type="molecule type" value="Genomic_DNA"/>
</dbReference>